<dbReference type="EMBL" id="JAUPFM010000012">
    <property type="protein sequence ID" value="KAK2835746.1"/>
    <property type="molecule type" value="Genomic_DNA"/>
</dbReference>
<organism evidence="2 3">
    <name type="scientific">Channa striata</name>
    <name type="common">Snakehead murrel</name>
    <name type="synonym">Ophicephalus striatus</name>
    <dbReference type="NCBI Taxonomy" id="64152"/>
    <lineage>
        <taxon>Eukaryota</taxon>
        <taxon>Metazoa</taxon>
        <taxon>Chordata</taxon>
        <taxon>Craniata</taxon>
        <taxon>Vertebrata</taxon>
        <taxon>Euteleostomi</taxon>
        <taxon>Actinopterygii</taxon>
        <taxon>Neopterygii</taxon>
        <taxon>Teleostei</taxon>
        <taxon>Neoteleostei</taxon>
        <taxon>Acanthomorphata</taxon>
        <taxon>Anabantaria</taxon>
        <taxon>Anabantiformes</taxon>
        <taxon>Channoidei</taxon>
        <taxon>Channidae</taxon>
        <taxon>Channa</taxon>
    </lineage>
</organism>
<reference evidence="2" key="1">
    <citation type="submission" date="2023-07" db="EMBL/GenBank/DDBJ databases">
        <title>Chromosome-level Genome Assembly of Striped Snakehead (Channa striata).</title>
        <authorList>
            <person name="Liu H."/>
        </authorList>
    </citation>
    <scope>NUCLEOTIDE SEQUENCE</scope>
    <source>
        <strain evidence="2">Gz</strain>
        <tissue evidence="2">Muscle</tissue>
    </source>
</reference>
<keyword evidence="3" id="KW-1185">Reference proteome</keyword>
<evidence type="ECO:0000313" key="2">
    <source>
        <dbReference type="EMBL" id="KAK2835746.1"/>
    </source>
</evidence>
<accession>A0AA88MFV5</accession>
<feature type="region of interest" description="Disordered" evidence="1">
    <location>
        <begin position="1"/>
        <end position="64"/>
    </location>
</feature>
<evidence type="ECO:0000313" key="3">
    <source>
        <dbReference type="Proteomes" id="UP001187415"/>
    </source>
</evidence>
<proteinExistence type="predicted"/>
<protein>
    <submittedName>
        <fullName evidence="2">Uncharacterized protein</fullName>
    </submittedName>
</protein>
<comment type="caution">
    <text evidence="2">The sequence shown here is derived from an EMBL/GenBank/DDBJ whole genome shotgun (WGS) entry which is preliminary data.</text>
</comment>
<evidence type="ECO:0000256" key="1">
    <source>
        <dbReference type="SAM" id="MobiDB-lite"/>
    </source>
</evidence>
<sequence>MDSPTPSQDNHRPNALNTPPTLIPATAGTESLDYSEKVPEEEESTDHAGGQPCFTCYRSTGKPVTSRESSRWLFLNFESLSSTLPEDRSGGVASASRRTAAFQCGGHTLV</sequence>
<dbReference type="AlphaFoldDB" id="A0AA88MFV5"/>
<name>A0AA88MFV5_CHASR</name>
<dbReference type="Proteomes" id="UP001187415">
    <property type="component" value="Unassembled WGS sequence"/>
</dbReference>
<gene>
    <name evidence="2" type="ORF">Q5P01_016230</name>
</gene>